<keyword evidence="2" id="KW-0472">Membrane</keyword>
<feature type="region of interest" description="Disordered" evidence="1">
    <location>
        <begin position="1"/>
        <end position="25"/>
    </location>
</feature>
<sequence>MTTYDDTDLFGQIEDPPPGGRSSRPVRAGRVLVVAAALVVAGVAWLLLANGGGDDAQDATMTVAILDRAQESTDELDPDDLTLTGVDPLTTRFAVRTEAGRHFVALRGDGSLCVVQVPDGDTTQFMCAAASPTATVTVTAEDGSQVLVGADGAQAPPADEGWREAGSNVWVADAPAPTP</sequence>
<reference evidence="4 5" key="1">
    <citation type="submission" date="2020-07" db="EMBL/GenBank/DDBJ databases">
        <title>Sequencing the genomes of 1000 actinobacteria strains.</title>
        <authorList>
            <person name="Klenk H.-P."/>
        </authorList>
    </citation>
    <scope>NUCLEOTIDE SEQUENCE [LARGE SCALE GENOMIC DNA]</scope>
    <source>
        <strain evidence="4 5">DSM 24482</strain>
    </source>
</reference>
<gene>
    <name evidence="4" type="ORF">BKA21_002646</name>
    <name evidence="3" type="ORF">Col01nite_12760</name>
</gene>
<dbReference type="AlphaFoldDB" id="A0A7Y9FHN5"/>
<reference evidence="3 6" key="2">
    <citation type="submission" date="2021-01" db="EMBL/GenBank/DDBJ databases">
        <title>Whole genome shotgun sequence of Cellulomonas oligotrophica NBRC 109435.</title>
        <authorList>
            <person name="Komaki H."/>
            <person name="Tamura T."/>
        </authorList>
    </citation>
    <scope>NUCLEOTIDE SEQUENCE [LARGE SCALE GENOMIC DNA]</scope>
    <source>
        <strain evidence="3 6">NBRC 109435</strain>
    </source>
</reference>
<dbReference type="EMBL" id="BONN01000003">
    <property type="protein sequence ID" value="GIG32117.1"/>
    <property type="molecule type" value="Genomic_DNA"/>
</dbReference>
<evidence type="ECO:0000256" key="1">
    <source>
        <dbReference type="SAM" id="MobiDB-lite"/>
    </source>
</evidence>
<dbReference type="Proteomes" id="UP000577956">
    <property type="component" value="Unassembled WGS sequence"/>
</dbReference>
<dbReference type="EMBL" id="JACCBK010000001">
    <property type="protein sequence ID" value="NYD87097.1"/>
    <property type="molecule type" value="Genomic_DNA"/>
</dbReference>
<name>A0A7Y9FHN5_9CELL</name>
<organism evidence="4 5">
    <name type="scientific">Cellulomonas oligotrophica</name>
    <dbReference type="NCBI Taxonomy" id="931536"/>
    <lineage>
        <taxon>Bacteria</taxon>
        <taxon>Bacillati</taxon>
        <taxon>Actinomycetota</taxon>
        <taxon>Actinomycetes</taxon>
        <taxon>Micrococcales</taxon>
        <taxon>Cellulomonadaceae</taxon>
        <taxon>Cellulomonas</taxon>
    </lineage>
</organism>
<evidence type="ECO:0000313" key="4">
    <source>
        <dbReference type="EMBL" id="NYD87097.1"/>
    </source>
</evidence>
<evidence type="ECO:0000256" key="2">
    <source>
        <dbReference type="SAM" id="Phobius"/>
    </source>
</evidence>
<protein>
    <submittedName>
        <fullName evidence="4">Uncharacterized protein</fullName>
    </submittedName>
</protein>
<proteinExistence type="predicted"/>
<keyword evidence="2" id="KW-1133">Transmembrane helix</keyword>
<dbReference type="Proteomes" id="UP000618382">
    <property type="component" value="Unassembled WGS sequence"/>
</dbReference>
<evidence type="ECO:0000313" key="3">
    <source>
        <dbReference type="EMBL" id="GIG32117.1"/>
    </source>
</evidence>
<feature type="transmembrane region" description="Helical" evidence="2">
    <location>
        <begin position="31"/>
        <end position="48"/>
    </location>
</feature>
<evidence type="ECO:0000313" key="6">
    <source>
        <dbReference type="Proteomes" id="UP000618382"/>
    </source>
</evidence>
<accession>A0A7Y9FHN5</accession>
<evidence type="ECO:0000313" key="5">
    <source>
        <dbReference type="Proteomes" id="UP000577956"/>
    </source>
</evidence>
<keyword evidence="6" id="KW-1185">Reference proteome</keyword>
<dbReference type="RefSeq" id="WP_140459558.1">
    <property type="nucleotide sequence ID" value="NZ_BAABFI010000009.1"/>
</dbReference>
<keyword evidence="2" id="KW-0812">Transmembrane</keyword>
<comment type="caution">
    <text evidence="4">The sequence shown here is derived from an EMBL/GenBank/DDBJ whole genome shotgun (WGS) entry which is preliminary data.</text>
</comment>